<dbReference type="GO" id="GO:0055085">
    <property type="term" value="P:transmembrane transport"/>
    <property type="evidence" value="ECO:0007669"/>
    <property type="project" value="InterPro"/>
</dbReference>
<feature type="domain" description="STAS" evidence="8">
    <location>
        <begin position="209"/>
        <end position="332"/>
    </location>
</feature>
<dbReference type="GO" id="GO:0016020">
    <property type="term" value="C:membrane"/>
    <property type="evidence" value="ECO:0007669"/>
    <property type="project" value="UniProtKB-SubCell"/>
</dbReference>
<keyword evidence="6 7" id="KW-0472">Membrane</keyword>
<dbReference type="FunFam" id="3.30.750.24:FF:000002">
    <property type="entry name" value="Sulfate transporter 31"/>
    <property type="match status" value="1"/>
</dbReference>
<feature type="transmembrane region" description="Helical" evidence="7">
    <location>
        <begin position="96"/>
        <end position="117"/>
    </location>
</feature>
<keyword evidence="5 7" id="KW-1133">Transmembrane helix</keyword>
<organism evidence="9 10">
    <name type="scientific">Trifolium subterraneum</name>
    <name type="common">Subterranean clover</name>
    <dbReference type="NCBI Taxonomy" id="3900"/>
    <lineage>
        <taxon>Eukaryota</taxon>
        <taxon>Viridiplantae</taxon>
        <taxon>Streptophyta</taxon>
        <taxon>Embryophyta</taxon>
        <taxon>Tracheophyta</taxon>
        <taxon>Spermatophyta</taxon>
        <taxon>Magnoliopsida</taxon>
        <taxon>eudicotyledons</taxon>
        <taxon>Gunneridae</taxon>
        <taxon>Pentapetalae</taxon>
        <taxon>rosids</taxon>
        <taxon>fabids</taxon>
        <taxon>Fabales</taxon>
        <taxon>Fabaceae</taxon>
        <taxon>Papilionoideae</taxon>
        <taxon>50 kb inversion clade</taxon>
        <taxon>NPAAA clade</taxon>
        <taxon>Hologalegina</taxon>
        <taxon>IRL clade</taxon>
        <taxon>Trifolieae</taxon>
        <taxon>Trifolium</taxon>
    </lineage>
</organism>
<keyword evidence="4 7" id="KW-0812">Transmembrane</keyword>
<dbReference type="InterPro" id="IPR001902">
    <property type="entry name" value="SLC26A/SulP_fam"/>
</dbReference>
<dbReference type="InterPro" id="IPR036513">
    <property type="entry name" value="STAS_dom_sf"/>
</dbReference>
<feature type="transmembrane region" description="Helical" evidence="7">
    <location>
        <begin position="153"/>
        <end position="178"/>
    </location>
</feature>
<proteinExistence type="inferred from homology"/>
<dbReference type="Gene3D" id="3.30.750.24">
    <property type="entry name" value="STAS domain"/>
    <property type="match status" value="1"/>
</dbReference>
<dbReference type="SUPFAM" id="SSF52091">
    <property type="entry name" value="SpoIIaa-like"/>
    <property type="match status" value="1"/>
</dbReference>
<name>A0A2Z6NQS0_TRISU</name>
<comment type="similarity">
    <text evidence="2">Belongs to the SLC26A/SulP transporter (TC 2.A.53) family.</text>
</comment>
<evidence type="ECO:0000259" key="8">
    <source>
        <dbReference type="PROSITE" id="PS50801"/>
    </source>
</evidence>
<dbReference type="PROSITE" id="PS50801">
    <property type="entry name" value="STAS"/>
    <property type="match status" value="1"/>
</dbReference>
<evidence type="ECO:0000256" key="2">
    <source>
        <dbReference type="ARBA" id="ARBA00008692"/>
    </source>
</evidence>
<protein>
    <recommendedName>
        <fullName evidence="8">STAS domain-containing protein</fullName>
    </recommendedName>
</protein>
<sequence length="353" mass="38995">MHAEYKETKAILGLCWSSSYVCHHLYSSVFCYQGSKSWHQFIGRTFAALGNYKVDGNKEMMAIGFMNVVGSSTSCYVTTGAFSRSAVNNNAGAKTAASNIVMSVTVMVTLLFLMPLFQYTPNVVLGAIIVTAVIGLINIPAACHIWKIDKFDFLVMLTAFLGVIFISVQEGLAIAVGLSTFRILLQITRPKTVMMGNIPGTDIYRNLHQYKDAIRIPGFLILSIEAPINFANITYLNDRTLRWIEEEEEDNIKEQSSLRFLILDMSAVSAIDTSGISLFKELKATMEKKGVELVLVNPLAEVIEKLKKADESNTFIRADNLFLTVGEAVASLSSTMKSQSTTTEEAHTIVPHY</sequence>
<dbReference type="Pfam" id="PF00916">
    <property type="entry name" value="Sulfate_transp"/>
    <property type="match status" value="1"/>
</dbReference>
<evidence type="ECO:0000256" key="4">
    <source>
        <dbReference type="ARBA" id="ARBA00022692"/>
    </source>
</evidence>
<dbReference type="InterPro" id="IPR002645">
    <property type="entry name" value="STAS_dom"/>
</dbReference>
<keyword evidence="10" id="KW-1185">Reference proteome</keyword>
<evidence type="ECO:0000256" key="6">
    <source>
        <dbReference type="ARBA" id="ARBA00023136"/>
    </source>
</evidence>
<evidence type="ECO:0000256" key="3">
    <source>
        <dbReference type="ARBA" id="ARBA00022448"/>
    </source>
</evidence>
<dbReference type="AlphaFoldDB" id="A0A2Z6NQS0"/>
<feature type="transmembrane region" description="Helical" evidence="7">
    <location>
        <begin position="123"/>
        <end position="146"/>
    </location>
</feature>
<evidence type="ECO:0000256" key="7">
    <source>
        <dbReference type="SAM" id="Phobius"/>
    </source>
</evidence>
<dbReference type="InterPro" id="IPR011547">
    <property type="entry name" value="SLC26A/SulP_dom"/>
</dbReference>
<keyword evidence="3" id="KW-0813">Transport</keyword>
<dbReference type="EMBL" id="DF973706">
    <property type="protein sequence ID" value="GAU38225.1"/>
    <property type="molecule type" value="Genomic_DNA"/>
</dbReference>
<gene>
    <name evidence="9" type="ORF">TSUD_226460</name>
</gene>
<evidence type="ECO:0000256" key="5">
    <source>
        <dbReference type="ARBA" id="ARBA00022989"/>
    </source>
</evidence>
<accession>A0A2Z6NQS0</accession>
<dbReference type="Pfam" id="PF01740">
    <property type="entry name" value="STAS"/>
    <property type="match status" value="1"/>
</dbReference>
<comment type="subcellular location">
    <subcellularLocation>
        <location evidence="1">Membrane</location>
        <topology evidence="1">Multi-pass membrane protein</topology>
    </subcellularLocation>
</comment>
<dbReference type="OrthoDB" id="288203at2759"/>
<evidence type="ECO:0000256" key="1">
    <source>
        <dbReference type="ARBA" id="ARBA00004141"/>
    </source>
</evidence>
<dbReference type="CDD" id="cd07042">
    <property type="entry name" value="STAS_SulP_like_sulfate_transporter"/>
    <property type="match status" value="1"/>
</dbReference>
<dbReference type="PANTHER" id="PTHR11814">
    <property type="entry name" value="SULFATE TRANSPORTER"/>
    <property type="match status" value="1"/>
</dbReference>
<dbReference type="Proteomes" id="UP000242715">
    <property type="component" value="Unassembled WGS sequence"/>
</dbReference>
<reference evidence="10" key="1">
    <citation type="journal article" date="2017" name="Front. Plant Sci.">
        <title>Climate Clever Clovers: New Paradigm to Reduce the Environmental Footprint of Ruminants by Breeding Low Methanogenic Forages Utilizing Haplotype Variation.</title>
        <authorList>
            <person name="Kaur P."/>
            <person name="Appels R."/>
            <person name="Bayer P.E."/>
            <person name="Keeble-Gagnere G."/>
            <person name="Wang J."/>
            <person name="Hirakawa H."/>
            <person name="Shirasawa K."/>
            <person name="Vercoe P."/>
            <person name="Stefanova K."/>
            <person name="Durmic Z."/>
            <person name="Nichols P."/>
            <person name="Revell C."/>
            <person name="Isobe S.N."/>
            <person name="Edwards D."/>
            <person name="Erskine W."/>
        </authorList>
    </citation>
    <scope>NUCLEOTIDE SEQUENCE [LARGE SCALE GENOMIC DNA]</scope>
    <source>
        <strain evidence="10">cv. Daliak</strain>
    </source>
</reference>
<evidence type="ECO:0000313" key="9">
    <source>
        <dbReference type="EMBL" id="GAU38225.1"/>
    </source>
</evidence>
<evidence type="ECO:0000313" key="10">
    <source>
        <dbReference type="Proteomes" id="UP000242715"/>
    </source>
</evidence>